<dbReference type="EMBL" id="MU150269">
    <property type="protein sequence ID" value="KAF9462683.1"/>
    <property type="molecule type" value="Genomic_DNA"/>
</dbReference>
<dbReference type="Gene3D" id="2.30.30.280">
    <property type="entry name" value="Adenine nucleotide alpha hydrolases-like domains"/>
    <property type="match status" value="1"/>
</dbReference>
<comment type="caution">
    <text evidence="14">The sequence shown here is derived from an EMBL/GenBank/DDBJ whole genome shotgun (WGS) entry which is preliminary data.</text>
</comment>
<reference evidence="14" key="1">
    <citation type="submission" date="2020-11" db="EMBL/GenBank/DDBJ databases">
        <authorList>
            <consortium name="DOE Joint Genome Institute"/>
            <person name="Ahrendt S."/>
            <person name="Riley R."/>
            <person name="Andreopoulos W."/>
            <person name="Labutti K."/>
            <person name="Pangilinan J."/>
            <person name="Ruiz-Duenas F.J."/>
            <person name="Barrasa J.M."/>
            <person name="Sanchez-Garcia M."/>
            <person name="Camarero S."/>
            <person name="Miyauchi S."/>
            <person name="Serrano A."/>
            <person name="Linde D."/>
            <person name="Babiker R."/>
            <person name="Drula E."/>
            <person name="Ayuso-Fernandez I."/>
            <person name="Pacheco R."/>
            <person name="Padilla G."/>
            <person name="Ferreira P."/>
            <person name="Barriuso J."/>
            <person name="Kellner H."/>
            <person name="Castanera R."/>
            <person name="Alfaro M."/>
            <person name="Ramirez L."/>
            <person name="Pisabarro A.G."/>
            <person name="Kuo A."/>
            <person name="Tritt A."/>
            <person name="Lipzen A."/>
            <person name="He G."/>
            <person name="Yan M."/>
            <person name="Ng V."/>
            <person name="Cullen D."/>
            <person name="Martin F."/>
            <person name="Rosso M.-N."/>
            <person name="Henrissat B."/>
            <person name="Hibbett D."/>
            <person name="Martinez A.T."/>
            <person name="Grigoriev I.V."/>
        </authorList>
    </citation>
    <scope>NUCLEOTIDE SEQUENCE</scope>
    <source>
        <strain evidence="14">CBS 247.69</strain>
    </source>
</reference>
<dbReference type="OrthoDB" id="3685at2759"/>
<evidence type="ECO:0000256" key="8">
    <source>
        <dbReference type="ARBA" id="ARBA00022840"/>
    </source>
</evidence>
<dbReference type="Pfam" id="PF20259">
    <property type="entry name" value="tRNA_Me_trans_M"/>
    <property type="match status" value="1"/>
</dbReference>
<dbReference type="GO" id="GO:0002143">
    <property type="term" value="P:tRNA wobble position uridine thiolation"/>
    <property type="evidence" value="ECO:0007669"/>
    <property type="project" value="TreeGrafter"/>
</dbReference>
<evidence type="ECO:0000259" key="12">
    <source>
        <dbReference type="Pfam" id="PF20258"/>
    </source>
</evidence>
<evidence type="ECO:0000256" key="5">
    <source>
        <dbReference type="ARBA" id="ARBA00022679"/>
    </source>
</evidence>
<dbReference type="GO" id="GO:0016783">
    <property type="term" value="F:sulfurtransferase activity"/>
    <property type="evidence" value="ECO:0007669"/>
    <property type="project" value="InterPro"/>
</dbReference>
<comment type="catalytic activity">
    <reaction evidence="11">
        <text>5-taurinomethyluridine(34) in tRNA + S-sulfanyl-L-cysteinyl-[protein] + AH2 + ATP = 5-taurinomethyl-2-thiouridine(34) in tRNA + L-cysteinyl-[protein] + A + AMP + diphosphate + H(+)</text>
        <dbReference type="Rhea" id="RHEA:47040"/>
        <dbReference type="Rhea" id="RHEA-COMP:10131"/>
        <dbReference type="Rhea" id="RHEA-COMP:11726"/>
        <dbReference type="Rhea" id="RHEA-COMP:11732"/>
        <dbReference type="Rhea" id="RHEA-COMP:11733"/>
        <dbReference type="ChEBI" id="CHEBI:13193"/>
        <dbReference type="ChEBI" id="CHEBI:15378"/>
        <dbReference type="ChEBI" id="CHEBI:17499"/>
        <dbReference type="ChEBI" id="CHEBI:29950"/>
        <dbReference type="ChEBI" id="CHEBI:30616"/>
        <dbReference type="ChEBI" id="CHEBI:33019"/>
        <dbReference type="ChEBI" id="CHEBI:61963"/>
        <dbReference type="ChEBI" id="CHEBI:87171"/>
        <dbReference type="ChEBI" id="CHEBI:87172"/>
        <dbReference type="ChEBI" id="CHEBI:456215"/>
        <dbReference type="EC" id="2.8.1.14"/>
    </reaction>
</comment>
<dbReference type="Pfam" id="PF03054">
    <property type="entry name" value="tRNA_Me_trans"/>
    <property type="match status" value="1"/>
</dbReference>
<dbReference type="SUPFAM" id="SSF52402">
    <property type="entry name" value="Adenine nucleotide alpha hydrolases-like"/>
    <property type="match status" value="1"/>
</dbReference>
<name>A0A9P6CJC5_9AGAR</name>
<keyword evidence="15" id="KW-1185">Reference proteome</keyword>
<dbReference type="Pfam" id="PF20258">
    <property type="entry name" value="tRNA_Me_trans_C"/>
    <property type="match status" value="1"/>
</dbReference>
<dbReference type="NCBIfam" id="NF001138">
    <property type="entry name" value="PRK00143.1"/>
    <property type="match status" value="1"/>
</dbReference>
<keyword evidence="9" id="KW-0694">RNA-binding</keyword>
<dbReference type="Gene3D" id="3.40.50.620">
    <property type="entry name" value="HUPs"/>
    <property type="match status" value="1"/>
</dbReference>
<evidence type="ECO:0000256" key="1">
    <source>
        <dbReference type="ARBA" id="ARBA00003986"/>
    </source>
</evidence>
<dbReference type="FunFam" id="2.30.30.280:FF:000001">
    <property type="entry name" value="tRNA-specific 2-thiouridylase MnmA"/>
    <property type="match status" value="1"/>
</dbReference>
<dbReference type="NCBIfam" id="TIGR00420">
    <property type="entry name" value="trmU"/>
    <property type="match status" value="1"/>
</dbReference>
<evidence type="ECO:0000256" key="2">
    <source>
        <dbReference type="ARBA" id="ARBA00006191"/>
    </source>
</evidence>
<dbReference type="PANTHER" id="PTHR11933:SF5">
    <property type="entry name" value="MITOCHONDRIAL TRNA-SPECIFIC 2-THIOURIDYLASE 1"/>
    <property type="match status" value="1"/>
</dbReference>
<keyword evidence="10" id="KW-1015">Disulfide bond</keyword>
<keyword evidence="5" id="KW-0808">Transferase</keyword>
<accession>A0A9P6CJC5</accession>
<gene>
    <name evidence="14" type="ORF">BDZ94DRAFT_1290109</name>
</gene>
<evidence type="ECO:0000259" key="13">
    <source>
        <dbReference type="Pfam" id="PF20259"/>
    </source>
</evidence>
<dbReference type="GO" id="GO:0000049">
    <property type="term" value="F:tRNA binding"/>
    <property type="evidence" value="ECO:0007669"/>
    <property type="project" value="UniProtKB-KW"/>
</dbReference>
<dbReference type="EC" id="2.8.1.14" evidence="3"/>
<evidence type="ECO:0000256" key="10">
    <source>
        <dbReference type="ARBA" id="ARBA00023157"/>
    </source>
</evidence>
<dbReference type="InterPro" id="IPR046884">
    <property type="entry name" value="MnmA-like_central"/>
</dbReference>
<dbReference type="AlphaFoldDB" id="A0A9P6CJC5"/>
<sequence>MSGGVDSSVTAKLLADQDFDLSAVFMRNWDTRDESGTDKGCEWEKDWEDVQRVCKVLGLPCEMIDLSRQYWNRVFEPSLKQWELGVTPNPDVWCNKEIKFGALLEHLPATARSETWFATGHYARKAWTISDPHHADPFLRPKLLQAFDKNKDQSYYLSSISEAGLHRALFPLGNLTKPEVREIASKYHLPTAERAESMGLCFVGEKSKFGDFISGYIPPKPGPIVDLMTNKTVGKHGGLWTYTIGEKARIGGMSQKMFVAKKDTITNTIYIVPGTNHEALYTPALRIRDFSWVWADSPPPEIYSRSGFRAYIKYRHRMDNIMCTVYRQVFRIRIQTPVTHSGSITSSPINPRGVEIWFDEPQKSIALGQVAALWNLEGEWCLGCGVITKISPAAR</sequence>
<comment type="function">
    <text evidence="1">Catalyzes the 2-thiolation of uridine at the wobble position (U34) of mitochondrial tRNA(Lys), tRNA(Glu) and tRNA(Gln). Required for the formation of 5-taurinomethyl-2-thiouridine (tm5s2U) of mitochondrial tRNA(Lys), tRNA(Glu), and tRNA(Gln) at the wobble position. ATP is required to activate the C2 atom of the wobble base.</text>
</comment>
<dbReference type="Gene3D" id="2.40.30.10">
    <property type="entry name" value="Translation factors"/>
    <property type="match status" value="1"/>
</dbReference>
<dbReference type="InterPro" id="IPR046885">
    <property type="entry name" value="MnmA-like_C"/>
</dbReference>
<evidence type="ECO:0000256" key="4">
    <source>
        <dbReference type="ARBA" id="ARBA00022555"/>
    </source>
</evidence>
<evidence type="ECO:0000256" key="7">
    <source>
        <dbReference type="ARBA" id="ARBA00022741"/>
    </source>
</evidence>
<protein>
    <recommendedName>
        <fullName evidence="3">tRNA-5-taurinomethyluridine 2-sulfurtransferase</fullName>
        <ecNumber evidence="3">2.8.1.14</ecNumber>
    </recommendedName>
</protein>
<dbReference type="CDD" id="cd01998">
    <property type="entry name" value="MnmA_TRMU-like"/>
    <property type="match status" value="1"/>
</dbReference>
<dbReference type="InterPro" id="IPR023382">
    <property type="entry name" value="MnmA-like_central_sf"/>
</dbReference>
<evidence type="ECO:0000256" key="6">
    <source>
        <dbReference type="ARBA" id="ARBA00022694"/>
    </source>
</evidence>
<evidence type="ECO:0000313" key="14">
    <source>
        <dbReference type="EMBL" id="KAF9462683.1"/>
    </source>
</evidence>
<evidence type="ECO:0000313" key="15">
    <source>
        <dbReference type="Proteomes" id="UP000807353"/>
    </source>
</evidence>
<dbReference type="InterPro" id="IPR014729">
    <property type="entry name" value="Rossmann-like_a/b/a_fold"/>
</dbReference>
<comment type="similarity">
    <text evidence="2">Belongs to the MnmA/TRMU family.</text>
</comment>
<keyword evidence="4" id="KW-0820">tRNA-binding</keyword>
<evidence type="ECO:0000256" key="11">
    <source>
        <dbReference type="ARBA" id="ARBA00049564"/>
    </source>
</evidence>
<dbReference type="PANTHER" id="PTHR11933">
    <property type="entry name" value="TRNA 5-METHYLAMINOMETHYL-2-THIOURIDYLATE -METHYLTRANSFERASE"/>
    <property type="match status" value="1"/>
</dbReference>
<evidence type="ECO:0000256" key="3">
    <source>
        <dbReference type="ARBA" id="ARBA00011953"/>
    </source>
</evidence>
<organism evidence="14 15">
    <name type="scientific">Collybia nuda</name>
    <dbReference type="NCBI Taxonomy" id="64659"/>
    <lineage>
        <taxon>Eukaryota</taxon>
        <taxon>Fungi</taxon>
        <taxon>Dikarya</taxon>
        <taxon>Basidiomycota</taxon>
        <taxon>Agaricomycotina</taxon>
        <taxon>Agaricomycetes</taxon>
        <taxon>Agaricomycetidae</taxon>
        <taxon>Agaricales</taxon>
        <taxon>Tricholomatineae</taxon>
        <taxon>Clitocybaceae</taxon>
        <taxon>Collybia</taxon>
    </lineage>
</organism>
<proteinExistence type="inferred from homology"/>
<keyword evidence="6" id="KW-0819">tRNA processing</keyword>
<dbReference type="GO" id="GO:0005739">
    <property type="term" value="C:mitochondrion"/>
    <property type="evidence" value="ECO:0007669"/>
    <property type="project" value="TreeGrafter"/>
</dbReference>
<feature type="domain" description="tRNA-specific 2-thiouridylase MnmA-like C-terminal" evidence="12">
    <location>
        <begin position="330"/>
        <end position="387"/>
    </location>
</feature>
<keyword evidence="8" id="KW-0067">ATP-binding</keyword>
<dbReference type="InterPro" id="IPR004506">
    <property type="entry name" value="MnmA-like"/>
</dbReference>
<dbReference type="GO" id="GO:0005524">
    <property type="term" value="F:ATP binding"/>
    <property type="evidence" value="ECO:0007669"/>
    <property type="project" value="UniProtKB-KW"/>
</dbReference>
<dbReference type="Proteomes" id="UP000807353">
    <property type="component" value="Unassembled WGS sequence"/>
</dbReference>
<keyword evidence="7" id="KW-0547">Nucleotide-binding</keyword>
<feature type="domain" description="tRNA-specific 2-thiouridylase MnmA-like central" evidence="13">
    <location>
        <begin position="211"/>
        <end position="272"/>
    </location>
</feature>
<evidence type="ECO:0000256" key="9">
    <source>
        <dbReference type="ARBA" id="ARBA00022884"/>
    </source>
</evidence>